<evidence type="ECO:0000256" key="1">
    <source>
        <dbReference type="SAM" id="MobiDB-lite"/>
    </source>
</evidence>
<reference evidence="3" key="1">
    <citation type="journal article" date="2012" name="Science">
        <title>The Paleozoic origin of enzymatic lignin decomposition reconstructed from 31 fungal genomes.</title>
        <authorList>
            <person name="Floudas D."/>
            <person name="Binder M."/>
            <person name="Riley R."/>
            <person name="Barry K."/>
            <person name="Blanchette R.A."/>
            <person name="Henrissat B."/>
            <person name="Martinez A.T."/>
            <person name="Otillar R."/>
            <person name="Spatafora J.W."/>
            <person name="Yadav J.S."/>
            <person name="Aerts A."/>
            <person name="Benoit I."/>
            <person name="Boyd A."/>
            <person name="Carlson A."/>
            <person name="Copeland A."/>
            <person name="Coutinho P.M."/>
            <person name="de Vries R.P."/>
            <person name="Ferreira P."/>
            <person name="Findley K."/>
            <person name="Foster B."/>
            <person name="Gaskell J."/>
            <person name="Glotzer D."/>
            <person name="Gorecki P."/>
            <person name="Heitman J."/>
            <person name="Hesse C."/>
            <person name="Hori C."/>
            <person name="Igarashi K."/>
            <person name="Jurgens J.A."/>
            <person name="Kallen N."/>
            <person name="Kersten P."/>
            <person name="Kohler A."/>
            <person name="Kuees U."/>
            <person name="Kumar T.K.A."/>
            <person name="Kuo A."/>
            <person name="LaButti K."/>
            <person name="Larrondo L.F."/>
            <person name="Lindquist E."/>
            <person name="Ling A."/>
            <person name="Lombard V."/>
            <person name="Lucas S."/>
            <person name="Lundell T."/>
            <person name="Martin R."/>
            <person name="McLaughlin D.J."/>
            <person name="Morgenstern I."/>
            <person name="Morin E."/>
            <person name="Murat C."/>
            <person name="Nagy L.G."/>
            <person name="Nolan M."/>
            <person name="Ohm R.A."/>
            <person name="Patyshakuliyeva A."/>
            <person name="Rokas A."/>
            <person name="Ruiz-Duenas F.J."/>
            <person name="Sabat G."/>
            <person name="Salamov A."/>
            <person name="Samejima M."/>
            <person name="Schmutz J."/>
            <person name="Slot J.C."/>
            <person name="St John F."/>
            <person name="Stenlid J."/>
            <person name="Sun H."/>
            <person name="Sun S."/>
            <person name="Syed K."/>
            <person name="Tsang A."/>
            <person name="Wiebenga A."/>
            <person name="Young D."/>
            <person name="Pisabarro A."/>
            <person name="Eastwood D.C."/>
            <person name="Martin F."/>
            <person name="Cullen D."/>
            <person name="Grigoriev I.V."/>
            <person name="Hibbett D.S."/>
        </authorList>
    </citation>
    <scope>NUCLEOTIDE SEQUENCE [LARGE SCALE GENOMIC DNA]</scope>
    <source>
        <strain evidence="3">TFB10046</strain>
    </source>
</reference>
<evidence type="ECO:0000313" key="3">
    <source>
        <dbReference type="Proteomes" id="UP000006514"/>
    </source>
</evidence>
<feature type="compositionally biased region" description="Low complexity" evidence="1">
    <location>
        <begin position="178"/>
        <end position="188"/>
    </location>
</feature>
<gene>
    <name evidence="2" type="ORF">AURDEDRAFT_177502</name>
</gene>
<feature type="non-terminal residue" evidence="2">
    <location>
        <position position="211"/>
    </location>
</feature>
<proteinExistence type="predicted"/>
<feature type="region of interest" description="Disordered" evidence="1">
    <location>
        <begin position="168"/>
        <end position="211"/>
    </location>
</feature>
<feature type="compositionally biased region" description="Basic and acidic residues" evidence="1">
    <location>
        <begin position="191"/>
        <end position="202"/>
    </location>
</feature>
<evidence type="ECO:0000313" key="2">
    <source>
        <dbReference type="EMBL" id="EJD33411.1"/>
    </source>
</evidence>
<protein>
    <submittedName>
        <fullName evidence="2">Uncharacterized protein</fullName>
    </submittedName>
</protein>
<dbReference type="EMBL" id="JH688242">
    <property type="protein sequence ID" value="EJD33411.1"/>
    <property type="molecule type" value="Genomic_DNA"/>
</dbReference>
<dbReference type="AlphaFoldDB" id="J0LAG6"/>
<name>J0LAG6_AURST</name>
<dbReference type="InParanoid" id="J0LAG6"/>
<dbReference type="KEGG" id="adl:AURDEDRAFT_177502"/>
<organism evidence="2 3">
    <name type="scientific">Auricularia subglabra (strain TFB-10046 / SS5)</name>
    <name type="common">White-rot fungus</name>
    <name type="synonym">Auricularia delicata (strain TFB10046)</name>
    <dbReference type="NCBI Taxonomy" id="717982"/>
    <lineage>
        <taxon>Eukaryota</taxon>
        <taxon>Fungi</taxon>
        <taxon>Dikarya</taxon>
        <taxon>Basidiomycota</taxon>
        <taxon>Agaricomycotina</taxon>
        <taxon>Agaricomycetes</taxon>
        <taxon>Auriculariales</taxon>
        <taxon>Auriculariaceae</taxon>
        <taxon>Auricularia</taxon>
    </lineage>
</organism>
<sequence length="211" mass="22132">MEILNGHIANKLGEQTVVEKNNCDHCGAKNSTRFIQGIQKHPQEQQGYANCMRGFCLHRRAPGCPIRYITGTVSRQLLLEYEDLHKLVMAFEAKNKAGKTAIRAAADKVGLAQFLAEEALEEVHAATEAASAAVNAAKAAEKSVKLLVTAVNNAGTSTALASAKIAGTTSGVTRKASKSSGAAGSSSPGKRKSDGESSPCDKKRLRTAAGP</sequence>
<keyword evidence="3" id="KW-1185">Reference proteome</keyword>
<accession>J0LAG6</accession>
<dbReference type="Proteomes" id="UP000006514">
    <property type="component" value="Unassembled WGS sequence"/>
</dbReference>